<protein>
    <submittedName>
        <fullName evidence="1">Uncharacterized protein</fullName>
    </submittedName>
</protein>
<comment type="caution">
    <text evidence="1">The sequence shown here is derived from an EMBL/GenBank/DDBJ whole genome shotgun (WGS) entry which is preliminary data.</text>
</comment>
<reference evidence="1" key="1">
    <citation type="submission" date="2023-05" db="EMBL/GenBank/DDBJ databases">
        <title>Nepenthes gracilis genome sequencing.</title>
        <authorList>
            <person name="Fukushima K."/>
        </authorList>
    </citation>
    <scope>NUCLEOTIDE SEQUENCE</scope>
    <source>
        <strain evidence="1">SING2019-196</strain>
    </source>
</reference>
<evidence type="ECO:0000313" key="1">
    <source>
        <dbReference type="EMBL" id="GMH12237.1"/>
    </source>
</evidence>
<proteinExistence type="predicted"/>
<gene>
    <name evidence="1" type="ORF">Nepgr_014078</name>
</gene>
<organism evidence="1 2">
    <name type="scientific">Nepenthes gracilis</name>
    <name type="common">Slender pitcher plant</name>
    <dbReference type="NCBI Taxonomy" id="150966"/>
    <lineage>
        <taxon>Eukaryota</taxon>
        <taxon>Viridiplantae</taxon>
        <taxon>Streptophyta</taxon>
        <taxon>Embryophyta</taxon>
        <taxon>Tracheophyta</taxon>
        <taxon>Spermatophyta</taxon>
        <taxon>Magnoliopsida</taxon>
        <taxon>eudicotyledons</taxon>
        <taxon>Gunneridae</taxon>
        <taxon>Pentapetalae</taxon>
        <taxon>Caryophyllales</taxon>
        <taxon>Nepenthaceae</taxon>
        <taxon>Nepenthes</taxon>
    </lineage>
</organism>
<dbReference type="AlphaFoldDB" id="A0AAD3XP77"/>
<keyword evidence="2" id="KW-1185">Reference proteome</keyword>
<sequence length="78" mass="8870">MPLRVRDITDPPLLLLLLTLSSATTVTTLPPLPAQILRHPRRHRRTPLTYIPMSILATTLQVLRKIVVLQHFESKIEG</sequence>
<name>A0AAD3XP77_NEPGR</name>
<accession>A0AAD3XP77</accession>
<dbReference type="Proteomes" id="UP001279734">
    <property type="component" value="Unassembled WGS sequence"/>
</dbReference>
<evidence type="ECO:0000313" key="2">
    <source>
        <dbReference type="Proteomes" id="UP001279734"/>
    </source>
</evidence>
<dbReference type="EMBL" id="BSYO01000011">
    <property type="protein sequence ID" value="GMH12237.1"/>
    <property type="molecule type" value="Genomic_DNA"/>
</dbReference>